<dbReference type="SUPFAM" id="SSF47413">
    <property type="entry name" value="lambda repressor-like DNA-binding domains"/>
    <property type="match status" value="1"/>
</dbReference>
<keyword evidence="2" id="KW-1185">Reference proteome</keyword>
<evidence type="ECO:0000313" key="1">
    <source>
        <dbReference type="EMBL" id="MFC3637613.1"/>
    </source>
</evidence>
<protein>
    <recommendedName>
        <fullName evidence="3">Helix-turn-helix protein</fullName>
    </recommendedName>
</protein>
<name>A0ABV7UGA1_9HYPH</name>
<organism evidence="1 2">
    <name type="scientific">Camelimonas fluminis</name>
    <dbReference type="NCBI Taxonomy" id="1576911"/>
    <lineage>
        <taxon>Bacteria</taxon>
        <taxon>Pseudomonadati</taxon>
        <taxon>Pseudomonadota</taxon>
        <taxon>Alphaproteobacteria</taxon>
        <taxon>Hyphomicrobiales</taxon>
        <taxon>Chelatococcaceae</taxon>
        <taxon>Camelimonas</taxon>
    </lineage>
</organism>
<sequence length="141" mass="14232">MTSGAAMAGHADDPAGLAKLAALAASGYAGPSSAWGRTSVFETITGGQCAAARALTQISVEVLASRSGLGADLIRKFEAGSTPPDVPGLRALQAALESFGAHFIPEDDMGVGVRLRFTSSLSRKVAGWENEGGSVGDDDVP</sequence>
<dbReference type="InterPro" id="IPR010982">
    <property type="entry name" value="Lambda_DNA-bd_dom_sf"/>
</dbReference>
<comment type="caution">
    <text evidence="1">The sequence shown here is derived from an EMBL/GenBank/DDBJ whole genome shotgun (WGS) entry which is preliminary data.</text>
</comment>
<reference evidence="2" key="1">
    <citation type="journal article" date="2019" name="Int. J. Syst. Evol. Microbiol.">
        <title>The Global Catalogue of Microorganisms (GCM) 10K type strain sequencing project: providing services to taxonomists for standard genome sequencing and annotation.</title>
        <authorList>
            <consortium name="The Broad Institute Genomics Platform"/>
            <consortium name="The Broad Institute Genome Sequencing Center for Infectious Disease"/>
            <person name="Wu L."/>
            <person name="Ma J."/>
        </authorList>
    </citation>
    <scope>NUCLEOTIDE SEQUENCE [LARGE SCALE GENOMIC DNA]</scope>
    <source>
        <strain evidence="2">KCTC 42282</strain>
    </source>
</reference>
<evidence type="ECO:0000313" key="2">
    <source>
        <dbReference type="Proteomes" id="UP001595704"/>
    </source>
</evidence>
<accession>A0ABV7UGA1</accession>
<dbReference type="Proteomes" id="UP001595704">
    <property type="component" value="Unassembled WGS sequence"/>
</dbReference>
<proteinExistence type="predicted"/>
<dbReference type="RefSeq" id="WP_244643236.1">
    <property type="nucleotide sequence ID" value="NZ_BNCG01000019.1"/>
</dbReference>
<dbReference type="EMBL" id="JBHRYC010000040">
    <property type="protein sequence ID" value="MFC3637613.1"/>
    <property type="molecule type" value="Genomic_DNA"/>
</dbReference>
<gene>
    <name evidence="1" type="ORF">ACFONL_09520</name>
</gene>
<dbReference type="Gene3D" id="1.10.260.40">
    <property type="entry name" value="lambda repressor-like DNA-binding domains"/>
    <property type="match status" value="1"/>
</dbReference>
<evidence type="ECO:0008006" key="3">
    <source>
        <dbReference type="Google" id="ProtNLM"/>
    </source>
</evidence>